<evidence type="ECO:0000313" key="2">
    <source>
        <dbReference type="Proteomes" id="UP000547674"/>
    </source>
</evidence>
<dbReference type="EMBL" id="JABDJR010000279">
    <property type="protein sequence ID" value="NNF06532.1"/>
    <property type="molecule type" value="Genomic_DNA"/>
</dbReference>
<dbReference type="Proteomes" id="UP000547674">
    <property type="component" value="Unassembled WGS sequence"/>
</dbReference>
<organism evidence="1 2">
    <name type="scientific">Eiseniibacteriota bacterium</name>
    <dbReference type="NCBI Taxonomy" id="2212470"/>
    <lineage>
        <taxon>Bacteria</taxon>
        <taxon>Candidatus Eiseniibacteriota</taxon>
    </lineage>
</organism>
<reference evidence="1 2" key="1">
    <citation type="submission" date="2020-03" db="EMBL/GenBank/DDBJ databases">
        <title>Metabolic flexibility allows generalist bacteria to become dominant in a frequently disturbed ecosystem.</title>
        <authorList>
            <person name="Chen Y.-J."/>
            <person name="Leung P.M."/>
            <person name="Bay S.K."/>
            <person name="Hugenholtz P."/>
            <person name="Kessler A.J."/>
            <person name="Shelley G."/>
            <person name="Waite D.W."/>
            <person name="Cook P.L."/>
            <person name="Greening C."/>
        </authorList>
    </citation>
    <scope>NUCLEOTIDE SEQUENCE [LARGE SCALE GENOMIC DNA]</scope>
    <source>
        <strain evidence="1">SS_bin_28</strain>
    </source>
</reference>
<name>A0A7Y2H2A8_UNCEI</name>
<dbReference type="AlphaFoldDB" id="A0A7Y2H2A8"/>
<sequence>QSVSGFIATILSSTSAEALSTWLDDNGYAFTIDDAEKFAPYIEKEWVFTAMKPDPNSPMEMPRGGWDSNVDPVVFTYQATDFEVPLPLLSIRRSFELPMAFFVIDRERADLEGFMTAYSNQISSSELKAIRDLYPTFGGLLETGTTVTRLDKVFGPEDAMDKTIKLRQASSEEEFRRVTGALNSFPGALILLTLVVGTGQRALNHFFSKEGEQNG</sequence>
<evidence type="ECO:0000313" key="1">
    <source>
        <dbReference type="EMBL" id="NNF06532.1"/>
    </source>
</evidence>
<dbReference type="InterPro" id="IPR019283">
    <property type="entry name" value="DUF2330"/>
</dbReference>
<gene>
    <name evidence="1" type="ORF">HKN21_07205</name>
</gene>
<dbReference type="Pfam" id="PF10092">
    <property type="entry name" value="DUF2330"/>
    <property type="match status" value="1"/>
</dbReference>
<feature type="non-terminal residue" evidence="1">
    <location>
        <position position="1"/>
    </location>
</feature>
<accession>A0A7Y2H2A8</accession>
<proteinExistence type="predicted"/>
<comment type="caution">
    <text evidence="1">The sequence shown here is derived from an EMBL/GenBank/DDBJ whole genome shotgun (WGS) entry which is preliminary data.</text>
</comment>
<protein>
    <submittedName>
        <fullName evidence="1">DUF2330 domain-containing protein</fullName>
    </submittedName>
</protein>